<evidence type="ECO:0000313" key="4">
    <source>
        <dbReference type="EMBL" id="OAI03538.1"/>
    </source>
</evidence>
<feature type="chain" id="PRO_5008067904" description="Desulfoferrodoxin ferrous iron-binding domain-containing protein" evidence="2">
    <location>
        <begin position="27"/>
        <end position="143"/>
    </location>
</feature>
<protein>
    <recommendedName>
        <fullName evidence="3">Desulfoferrodoxin ferrous iron-binding domain-containing protein</fullName>
    </recommendedName>
</protein>
<dbReference type="Gene3D" id="2.60.40.730">
    <property type="entry name" value="SOR catalytic domain"/>
    <property type="match status" value="1"/>
</dbReference>
<dbReference type="Proteomes" id="UP000078090">
    <property type="component" value="Unassembled WGS sequence"/>
</dbReference>
<dbReference type="GO" id="GO:0016491">
    <property type="term" value="F:oxidoreductase activity"/>
    <property type="evidence" value="ECO:0007669"/>
    <property type="project" value="InterPro"/>
</dbReference>
<accession>A0A177MCS8</accession>
<sequence length="143" mass="15637">MERRDFIRLSAAGAAVSVIAPSLAQAAEAGKQPTPPGDVFYTKDAQGRWAGKGATHLPVIEVVKADGKAAVKITTPHEMKGYEHYIVKHVLLDKDYKFLNERMFDPSKDLVAISEFSLTGYSGTIYALSLCNKHDLWLSSAEV</sequence>
<keyword evidence="1 2" id="KW-0732">Signal</keyword>
<proteinExistence type="predicted"/>
<feature type="signal peptide" evidence="2">
    <location>
        <begin position="1"/>
        <end position="26"/>
    </location>
</feature>
<dbReference type="OrthoDB" id="9814936at2"/>
<gene>
    <name evidence="4" type="ORF">A1332_15575</name>
</gene>
<dbReference type="SUPFAM" id="SSF49367">
    <property type="entry name" value="Superoxide reductase-like"/>
    <property type="match status" value="1"/>
</dbReference>
<dbReference type="EMBL" id="LUUG01000077">
    <property type="protein sequence ID" value="OAI03538.1"/>
    <property type="molecule type" value="Genomic_DNA"/>
</dbReference>
<evidence type="ECO:0000256" key="1">
    <source>
        <dbReference type="ARBA" id="ARBA00022729"/>
    </source>
</evidence>
<dbReference type="AlphaFoldDB" id="A0A177MCS8"/>
<organism evidence="4 5">
    <name type="scientific">Methylomonas methanica</name>
    <dbReference type="NCBI Taxonomy" id="421"/>
    <lineage>
        <taxon>Bacteria</taxon>
        <taxon>Pseudomonadati</taxon>
        <taxon>Pseudomonadota</taxon>
        <taxon>Gammaproteobacteria</taxon>
        <taxon>Methylococcales</taxon>
        <taxon>Methylococcaceae</taxon>
        <taxon>Methylomonas</taxon>
    </lineage>
</organism>
<dbReference type="GO" id="GO:0005506">
    <property type="term" value="F:iron ion binding"/>
    <property type="evidence" value="ECO:0007669"/>
    <property type="project" value="InterPro"/>
</dbReference>
<evidence type="ECO:0000259" key="3">
    <source>
        <dbReference type="Pfam" id="PF01880"/>
    </source>
</evidence>
<dbReference type="InterPro" id="IPR036073">
    <property type="entry name" value="Desulfoferrodoxin_Fe-bd_dom_sf"/>
</dbReference>
<reference evidence="5" key="1">
    <citation type="submission" date="2016-03" db="EMBL/GenBank/DDBJ databases">
        <authorList>
            <person name="Heylen K."/>
            <person name="De Vos P."/>
            <person name="Vekeman B."/>
        </authorList>
    </citation>
    <scope>NUCLEOTIDE SEQUENCE [LARGE SCALE GENOMIC DNA]</scope>
    <source>
        <strain evidence="5">R-45363</strain>
    </source>
</reference>
<dbReference type="InterPro" id="IPR019546">
    <property type="entry name" value="TAT_signal_bac_arc"/>
</dbReference>
<dbReference type="Pfam" id="PF01880">
    <property type="entry name" value="Desulfoferrodox"/>
    <property type="match status" value="1"/>
</dbReference>
<dbReference type="NCBIfam" id="TIGR01409">
    <property type="entry name" value="TAT_signal_seq"/>
    <property type="match status" value="1"/>
</dbReference>
<dbReference type="InterPro" id="IPR002742">
    <property type="entry name" value="Desulfoferrodoxin_Fe-bd_dom"/>
</dbReference>
<name>A0A177MCS8_METMH</name>
<dbReference type="InterPro" id="IPR006311">
    <property type="entry name" value="TAT_signal"/>
</dbReference>
<feature type="domain" description="Desulfoferrodoxin ferrous iron-binding" evidence="3">
    <location>
        <begin position="52"/>
        <end position="138"/>
    </location>
</feature>
<comment type="caution">
    <text evidence="4">The sequence shown here is derived from an EMBL/GenBank/DDBJ whole genome shotgun (WGS) entry which is preliminary data.</text>
</comment>
<evidence type="ECO:0000256" key="2">
    <source>
        <dbReference type="SAM" id="SignalP"/>
    </source>
</evidence>
<dbReference type="PROSITE" id="PS51318">
    <property type="entry name" value="TAT"/>
    <property type="match status" value="1"/>
</dbReference>
<evidence type="ECO:0000313" key="5">
    <source>
        <dbReference type="Proteomes" id="UP000078090"/>
    </source>
</evidence>
<dbReference type="RefSeq" id="WP_064008964.1">
    <property type="nucleotide sequence ID" value="NZ_LUUG01000077.1"/>
</dbReference>